<evidence type="ECO:0000256" key="2">
    <source>
        <dbReference type="ARBA" id="ARBA00022801"/>
    </source>
</evidence>
<reference evidence="5 6" key="1">
    <citation type="submission" date="2019-03" db="EMBL/GenBank/DDBJ databases">
        <title>Genomic Encyclopedia of Type Strains, Phase III (KMG-III): the genomes of soil and plant-associated and newly described type strains.</title>
        <authorList>
            <person name="Whitman W."/>
        </authorList>
    </citation>
    <scope>NUCLEOTIDE SEQUENCE [LARGE SCALE GENOMIC DNA]</scope>
    <source>
        <strain evidence="5 6">VKM Ac-2570</strain>
    </source>
</reference>
<dbReference type="EMBL" id="SODF01000004">
    <property type="protein sequence ID" value="TDW14016.1"/>
    <property type="molecule type" value="Genomic_DNA"/>
</dbReference>
<dbReference type="SUPFAM" id="SSF53474">
    <property type="entry name" value="alpha/beta-Hydrolases"/>
    <property type="match status" value="1"/>
</dbReference>
<organism evidence="5 6">
    <name type="scientific">Kribbella kalugense</name>
    <dbReference type="NCBI Taxonomy" id="2512221"/>
    <lineage>
        <taxon>Bacteria</taxon>
        <taxon>Bacillati</taxon>
        <taxon>Actinomycetota</taxon>
        <taxon>Actinomycetes</taxon>
        <taxon>Propionibacteriales</taxon>
        <taxon>Kribbellaceae</taxon>
        <taxon>Kribbella</taxon>
    </lineage>
</organism>
<accession>A0A4R7ZB45</accession>
<feature type="region of interest" description="Disordered" evidence="3">
    <location>
        <begin position="1"/>
        <end position="24"/>
    </location>
</feature>
<protein>
    <submittedName>
        <fullName evidence="5">Acetyl esterase/lipase</fullName>
    </submittedName>
</protein>
<dbReference type="Gene3D" id="3.40.50.1820">
    <property type="entry name" value="alpha/beta hydrolase"/>
    <property type="match status" value="1"/>
</dbReference>
<dbReference type="GO" id="GO:0004806">
    <property type="term" value="F:triacylglycerol lipase activity"/>
    <property type="evidence" value="ECO:0007669"/>
    <property type="project" value="TreeGrafter"/>
</dbReference>
<dbReference type="InterPro" id="IPR002168">
    <property type="entry name" value="Lipase_GDXG_HIS_AS"/>
</dbReference>
<dbReference type="RefSeq" id="WP_134124012.1">
    <property type="nucleotide sequence ID" value="NZ_SODF01000004.1"/>
</dbReference>
<comment type="caution">
    <text evidence="5">The sequence shown here is derived from an EMBL/GenBank/DDBJ whole genome shotgun (WGS) entry which is preliminary data.</text>
</comment>
<proteinExistence type="inferred from homology"/>
<feature type="domain" description="Alpha/beta hydrolase fold-3" evidence="4">
    <location>
        <begin position="68"/>
        <end position="266"/>
    </location>
</feature>
<dbReference type="InterPro" id="IPR029058">
    <property type="entry name" value="AB_hydrolase_fold"/>
</dbReference>
<dbReference type="OrthoDB" id="128186at2"/>
<dbReference type="Proteomes" id="UP000295447">
    <property type="component" value="Unassembled WGS sequence"/>
</dbReference>
<sequence>MSAEERAAVRGMMQKAELGRTPQEQRAGFDELFASRPLGDDVTLADRTLGGVPALDVRVKGADAEGVILYLHGGSYVVGSARTGANLAAPLSRRSGVPAISLDYRLAPEHRFPAAVHDALAAYKELVESGQNVVIAGDSAGGGLGVATMVAARAEGLPQPAGAVLLSPWTDLALTSPSMDGRGDDDPLFSRANMAESAEHYMGGADPRNELASPVLANLKGLPPLLVQVGTAEVLLDDSLRLVARAAEQDVDVSLDVVAGAPHVYQYFAGLLPEADEALDHAATFIKTRLAAAKTRSGAAG</sequence>
<dbReference type="PANTHER" id="PTHR48081:SF30">
    <property type="entry name" value="ACETYL-HYDROLASE LIPR-RELATED"/>
    <property type="match status" value="1"/>
</dbReference>
<dbReference type="PROSITE" id="PS01173">
    <property type="entry name" value="LIPASE_GDXG_HIS"/>
    <property type="match status" value="1"/>
</dbReference>
<keyword evidence="6" id="KW-1185">Reference proteome</keyword>
<name>A0A4R7ZB45_9ACTN</name>
<dbReference type="AlphaFoldDB" id="A0A4R7ZB45"/>
<gene>
    <name evidence="5" type="ORF">EV650_7596</name>
</gene>
<evidence type="ECO:0000313" key="5">
    <source>
        <dbReference type="EMBL" id="TDW14016.1"/>
    </source>
</evidence>
<evidence type="ECO:0000256" key="1">
    <source>
        <dbReference type="ARBA" id="ARBA00010515"/>
    </source>
</evidence>
<evidence type="ECO:0000259" key="4">
    <source>
        <dbReference type="Pfam" id="PF07859"/>
    </source>
</evidence>
<dbReference type="InterPro" id="IPR013094">
    <property type="entry name" value="AB_hydrolase_3"/>
</dbReference>
<dbReference type="InterPro" id="IPR050300">
    <property type="entry name" value="GDXG_lipolytic_enzyme"/>
</dbReference>
<dbReference type="PANTHER" id="PTHR48081">
    <property type="entry name" value="AB HYDROLASE SUPERFAMILY PROTEIN C4A8.06C"/>
    <property type="match status" value="1"/>
</dbReference>
<dbReference type="Pfam" id="PF07859">
    <property type="entry name" value="Abhydrolase_3"/>
    <property type="match status" value="1"/>
</dbReference>
<keyword evidence="2" id="KW-0378">Hydrolase</keyword>
<evidence type="ECO:0000256" key="3">
    <source>
        <dbReference type="SAM" id="MobiDB-lite"/>
    </source>
</evidence>
<comment type="similarity">
    <text evidence="1">Belongs to the 'GDXG' lipolytic enzyme family.</text>
</comment>
<evidence type="ECO:0000313" key="6">
    <source>
        <dbReference type="Proteomes" id="UP000295447"/>
    </source>
</evidence>